<feature type="transmembrane region" description="Helical" evidence="6">
    <location>
        <begin position="93"/>
        <end position="111"/>
    </location>
</feature>
<keyword evidence="4 6" id="KW-1133">Transmembrane helix</keyword>
<feature type="transmembrane region" description="Helical" evidence="6">
    <location>
        <begin position="250"/>
        <end position="266"/>
    </location>
</feature>
<evidence type="ECO:0000256" key="1">
    <source>
        <dbReference type="ARBA" id="ARBA00004141"/>
    </source>
</evidence>
<feature type="transmembrane region" description="Helical" evidence="6">
    <location>
        <begin position="286"/>
        <end position="309"/>
    </location>
</feature>
<keyword evidence="3 6" id="KW-0812">Transmembrane</keyword>
<keyword evidence="5 6" id="KW-0472">Membrane</keyword>
<gene>
    <name evidence="8" type="ORF">PHMEG_00033768</name>
</gene>
<keyword evidence="2" id="KW-0813">Transport</keyword>
<evidence type="ECO:0000256" key="5">
    <source>
        <dbReference type="ARBA" id="ARBA00023136"/>
    </source>
</evidence>
<feature type="transmembrane region" description="Helical" evidence="6">
    <location>
        <begin position="36"/>
        <end position="55"/>
    </location>
</feature>
<proteinExistence type="predicted"/>
<dbReference type="InterPro" id="IPR036259">
    <property type="entry name" value="MFS_trans_sf"/>
</dbReference>
<dbReference type="PROSITE" id="PS50850">
    <property type="entry name" value="MFS"/>
    <property type="match status" value="1"/>
</dbReference>
<feature type="transmembrane region" description="Helical" evidence="6">
    <location>
        <begin position="376"/>
        <end position="397"/>
    </location>
</feature>
<dbReference type="Gene3D" id="1.20.1250.20">
    <property type="entry name" value="MFS general substrate transporter like domains"/>
    <property type="match status" value="2"/>
</dbReference>
<dbReference type="AlphaFoldDB" id="A0A225USH7"/>
<feature type="transmembrane region" description="Helical" evidence="6">
    <location>
        <begin position="179"/>
        <end position="201"/>
    </location>
</feature>
<comment type="subcellular location">
    <subcellularLocation>
        <location evidence="1">Membrane</location>
        <topology evidence="1">Multi-pass membrane protein</topology>
    </subcellularLocation>
</comment>
<feature type="transmembrane region" description="Helical" evidence="6">
    <location>
        <begin position="123"/>
        <end position="144"/>
    </location>
</feature>
<evidence type="ECO:0000313" key="9">
    <source>
        <dbReference type="Proteomes" id="UP000198211"/>
    </source>
</evidence>
<reference evidence="9" key="1">
    <citation type="submission" date="2017-03" db="EMBL/GenBank/DDBJ databases">
        <title>Phytopthora megakarya and P. palmivora, two closely related causual agents of cacao black pod achieved similar genome size and gene model numbers by different mechanisms.</title>
        <authorList>
            <person name="Ali S."/>
            <person name="Shao J."/>
            <person name="Larry D.J."/>
            <person name="Kronmiller B."/>
            <person name="Shen D."/>
            <person name="Strem M.D."/>
            <person name="Melnick R.L."/>
            <person name="Guiltinan M.J."/>
            <person name="Tyler B.M."/>
            <person name="Meinhardt L.W."/>
            <person name="Bailey B.A."/>
        </authorList>
    </citation>
    <scope>NUCLEOTIDE SEQUENCE [LARGE SCALE GENOMIC DNA]</scope>
    <source>
        <strain evidence="9">zdho120</strain>
    </source>
</reference>
<name>A0A225USH7_9STRA</name>
<feature type="transmembrane region" description="Helical" evidence="6">
    <location>
        <begin position="321"/>
        <end position="345"/>
    </location>
</feature>
<dbReference type="Pfam" id="PF07690">
    <property type="entry name" value="MFS_1"/>
    <property type="match status" value="1"/>
</dbReference>
<protein>
    <submittedName>
        <fullName evidence="8">Major Facilitator Superfamily (MFS) transporter</fullName>
    </submittedName>
</protein>
<sequence>MTPAELSVFFSVYPLCIMVSSPVAASVSPTIGRQTLICLGLMLSGSSTIAFGYATGTASAFLLRIFQGLGSGAAVVGSFSMISEEFSSHVGQILAIQEVIVAAAFVTAPPFGSYLYETQGFEMPFLVSGVAQIVVVIVVPFIFLEYSLSDGIYAASRARTASRSLYRRPSFSILRYKDVLTPTCVICLMVTTFAMSSFGFIDPYLGTHLHKVLGAEHVAVGLGFALSAFVYFLGGLAYVWLSRNCGSKQVILLGLIQLSVGFFFLGPPPFLNGLFQDTNTLWLAQYVSLMLTGCGTALAIAPGLPLTIASVKDKGTHGSNLVIGVFAAAIYLGQALGPFISYVLMQILPVTSSLNCTSVRDNPKNSIASCDSSLPWAFTVYSALTLGLFAFVAVHLPTSEATAELLRQKSKRVPLMRQPSEYGQFVCFDEDEDVQDGIDF</sequence>
<dbReference type="OrthoDB" id="446368at2759"/>
<dbReference type="InterPro" id="IPR011701">
    <property type="entry name" value="MFS"/>
</dbReference>
<accession>A0A225USH7</accession>
<dbReference type="STRING" id="4795.A0A225USH7"/>
<dbReference type="EMBL" id="NBNE01012135">
    <property type="protein sequence ID" value="OWY96064.1"/>
    <property type="molecule type" value="Genomic_DNA"/>
</dbReference>
<dbReference type="GO" id="GO:0016020">
    <property type="term" value="C:membrane"/>
    <property type="evidence" value="ECO:0007669"/>
    <property type="project" value="UniProtKB-SubCell"/>
</dbReference>
<dbReference type="SUPFAM" id="SSF103473">
    <property type="entry name" value="MFS general substrate transporter"/>
    <property type="match status" value="1"/>
</dbReference>
<dbReference type="Proteomes" id="UP000198211">
    <property type="component" value="Unassembled WGS sequence"/>
</dbReference>
<evidence type="ECO:0000256" key="2">
    <source>
        <dbReference type="ARBA" id="ARBA00022448"/>
    </source>
</evidence>
<dbReference type="InterPro" id="IPR050930">
    <property type="entry name" value="MFS_Vesicular_Transporter"/>
</dbReference>
<dbReference type="InterPro" id="IPR020846">
    <property type="entry name" value="MFS_dom"/>
</dbReference>
<organism evidence="8 9">
    <name type="scientific">Phytophthora megakarya</name>
    <dbReference type="NCBI Taxonomy" id="4795"/>
    <lineage>
        <taxon>Eukaryota</taxon>
        <taxon>Sar</taxon>
        <taxon>Stramenopiles</taxon>
        <taxon>Oomycota</taxon>
        <taxon>Peronosporomycetes</taxon>
        <taxon>Peronosporales</taxon>
        <taxon>Peronosporaceae</taxon>
        <taxon>Phytophthora</taxon>
    </lineage>
</organism>
<keyword evidence="9" id="KW-1185">Reference proteome</keyword>
<dbReference type="PANTHER" id="PTHR23506:SF26">
    <property type="entry name" value="MFS-TYPE TRANSPORTER SLC18B1"/>
    <property type="match status" value="1"/>
</dbReference>
<feature type="transmembrane region" description="Helical" evidence="6">
    <location>
        <begin position="221"/>
        <end position="241"/>
    </location>
</feature>
<feature type="transmembrane region" description="Helical" evidence="6">
    <location>
        <begin position="61"/>
        <end position="81"/>
    </location>
</feature>
<dbReference type="PANTHER" id="PTHR23506">
    <property type="entry name" value="GH10249P"/>
    <property type="match status" value="1"/>
</dbReference>
<evidence type="ECO:0000259" key="7">
    <source>
        <dbReference type="PROSITE" id="PS50850"/>
    </source>
</evidence>
<feature type="domain" description="Major facilitator superfamily (MFS) profile" evidence="7">
    <location>
        <begin position="1"/>
        <end position="400"/>
    </location>
</feature>
<feature type="transmembrane region" description="Helical" evidence="6">
    <location>
        <begin position="6"/>
        <end position="24"/>
    </location>
</feature>
<evidence type="ECO:0000256" key="3">
    <source>
        <dbReference type="ARBA" id="ARBA00022692"/>
    </source>
</evidence>
<evidence type="ECO:0000256" key="6">
    <source>
        <dbReference type="SAM" id="Phobius"/>
    </source>
</evidence>
<evidence type="ECO:0000256" key="4">
    <source>
        <dbReference type="ARBA" id="ARBA00022989"/>
    </source>
</evidence>
<dbReference type="GO" id="GO:0022857">
    <property type="term" value="F:transmembrane transporter activity"/>
    <property type="evidence" value="ECO:0007669"/>
    <property type="project" value="InterPro"/>
</dbReference>
<evidence type="ECO:0000313" key="8">
    <source>
        <dbReference type="EMBL" id="OWY96064.1"/>
    </source>
</evidence>
<comment type="caution">
    <text evidence="8">The sequence shown here is derived from an EMBL/GenBank/DDBJ whole genome shotgun (WGS) entry which is preliminary data.</text>
</comment>